<dbReference type="InterPro" id="IPR029058">
    <property type="entry name" value="AB_hydrolase_fold"/>
</dbReference>
<dbReference type="EMBL" id="HF935211">
    <property type="protein sequence ID" value="CCX04638.1"/>
    <property type="molecule type" value="Genomic_DNA"/>
</dbReference>
<gene>
    <name evidence="11" type="ORF">PCON_03069</name>
</gene>
<evidence type="ECO:0000256" key="8">
    <source>
        <dbReference type="PIRSR" id="PIRSR022950-1"/>
    </source>
</evidence>
<evidence type="ECO:0000256" key="2">
    <source>
        <dbReference type="ARBA" id="ARBA00020672"/>
    </source>
</evidence>
<evidence type="ECO:0000256" key="1">
    <source>
        <dbReference type="ARBA" id="ARBA00008645"/>
    </source>
</evidence>
<dbReference type="AlphaFoldDB" id="U4KU09"/>
<dbReference type="InterPro" id="IPR000073">
    <property type="entry name" value="AB_hydrolase_1"/>
</dbReference>
<organism evidence="11 12">
    <name type="scientific">Pyronema omphalodes (strain CBS 100304)</name>
    <name type="common">Pyronema confluens</name>
    <dbReference type="NCBI Taxonomy" id="1076935"/>
    <lineage>
        <taxon>Eukaryota</taxon>
        <taxon>Fungi</taxon>
        <taxon>Dikarya</taxon>
        <taxon>Ascomycota</taxon>
        <taxon>Pezizomycotina</taxon>
        <taxon>Pezizomycetes</taxon>
        <taxon>Pezizales</taxon>
        <taxon>Pyronemataceae</taxon>
        <taxon>Pyronema</taxon>
    </lineage>
</organism>
<evidence type="ECO:0000256" key="7">
    <source>
        <dbReference type="PIRNR" id="PIRNR022950"/>
    </source>
</evidence>
<evidence type="ECO:0000256" key="6">
    <source>
        <dbReference type="ARBA" id="ARBA00049203"/>
    </source>
</evidence>
<evidence type="ECO:0000313" key="12">
    <source>
        <dbReference type="Proteomes" id="UP000018144"/>
    </source>
</evidence>
<dbReference type="EC" id="3.1.1.-" evidence="7"/>
<dbReference type="PANTHER" id="PTHR14189">
    <property type="entry name" value="PROTEIN PHOSPHATASE METHYLESTERASE-1 RELATED"/>
    <property type="match status" value="1"/>
</dbReference>
<feature type="domain" description="AB hydrolase-1" evidence="10">
    <location>
        <begin position="110"/>
        <end position="372"/>
    </location>
</feature>
<feature type="active site" evidence="8">
    <location>
        <position position="360"/>
    </location>
</feature>
<name>U4KU09_PYROM</name>
<protein>
    <recommendedName>
        <fullName evidence="2 7">Protein phosphatase methylesterase 1</fullName>
        <shortName evidence="7">PME-1</shortName>
        <ecNumber evidence="7">3.1.1.-</ecNumber>
    </recommendedName>
</protein>
<comment type="function">
    <text evidence="5">Demethylates proteins that have been reversibly carboxymethylated. Demethylates the phosphatase PP2A catalytic subunit.</text>
</comment>
<comment type="similarity">
    <text evidence="1 7">Belongs to the AB hydrolase superfamily.</text>
</comment>
<evidence type="ECO:0000256" key="9">
    <source>
        <dbReference type="SAM" id="MobiDB-lite"/>
    </source>
</evidence>
<evidence type="ECO:0000259" key="10">
    <source>
        <dbReference type="Pfam" id="PF12697"/>
    </source>
</evidence>
<dbReference type="InterPro" id="IPR016812">
    <property type="entry name" value="PPase_methylesterase_euk"/>
</dbReference>
<feature type="region of interest" description="Disordered" evidence="9">
    <location>
        <begin position="1"/>
        <end position="80"/>
    </location>
</feature>
<keyword evidence="4 7" id="KW-0378">Hydrolase</keyword>
<dbReference type="SUPFAM" id="SSF53474">
    <property type="entry name" value="alpha/beta-Hydrolases"/>
    <property type="match status" value="1"/>
</dbReference>
<dbReference type="STRING" id="1076935.U4KU09"/>
<dbReference type="OrthoDB" id="194865at2759"/>
<sequence length="404" mass="43616">MSSLQKQLQRSKLSGMPPAPQLSSLTIPESEDEESSIDNVPGSPLTDDSSSASSTGTIRPFFRPRQPRRKPPTTPTPWQTHFTTSLYLSHNGNSHHIYLTPPHGSGPLFICHHGAGSSGLSFALLATHLRQSLPSAGILALDARAHGLTQTTNDSDLSLPTLTSDLLTVISLTLTHLGRLPNIVLVGHSLGGAVVVDAASNWKSWQTVGIKAELLGYAVLDVVEGTAMSALTSMSKYLEGRPGGFDTEERAIEWHTTSSGPIRNLESARISVPALLKPADGAAQSSTASPSSAKLVWRTDLGATRDFWEGWFTGLSKKFLRNREAGKLLILTGAETLDKELLIAQMQGQFQLLVVPETGHFVMEDAPERCASALVEFYKRYDKSQLVLPPKIGEMVNGKPYMGM</sequence>
<feature type="compositionally biased region" description="Polar residues" evidence="9">
    <location>
        <begin position="1"/>
        <end position="12"/>
    </location>
</feature>
<evidence type="ECO:0000313" key="11">
    <source>
        <dbReference type="EMBL" id="CCX04638.1"/>
    </source>
</evidence>
<dbReference type="PIRSF" id="PIRSF022950">
    <property type="entry name" value="PPase_methylesterase_euk"/>
    <property type="match status" value="1"/>
</dbReference>
<keyword evidence="12" id="KW-1185">Reference proteome</keyword>
<dbReference type="eggNOG" id="KOG2564">
    <property type="taxonomic scope" value="Eukaryota"/>
</dbReference>
<dbReference type="Gene3D" id="3.40.50.1820">
    <property type="entry name" value="alpha/beta hydrolase"/>
    <property type="match status" value="1"/>
</dbReference>
<keyword evidence="3 7" id="KW-0719">Serine esterase</keyword>
<accession>U4KU09</accession>
<evidence type="ECO:0000256" key="4">
    <source>
        <dbReference type="ARBA" id="ARBA00022801"/>
    </source>
</evidence>
<dbReference type="Proteomes" id="UP000018144">
    <property type="component" value="Unassembled WGS sequence"/>
</dbReference>
<dbReference type="PANTHER" id="PTHR14189:SF0">
    <property type="entry name" value="PROTEIN PHOSPHATASE METHYLESTERASE 1"/>
    <property type="match status" value="1"/>
</dbReference>
<reference evidence="11 12" key="1">
    <citation type="journal article" date="2013" name="PLoS Genet.">
        <title>The genome and development-dependent transcriptomes of Pyronema confluens: a window into fungal evolution.</title>
        <authorList>
            <person name="Traeger S."/>
            <person name="Altegoer F."/>
            <person name="Freitag M."/>
            <person name="Gabaldon T."/>
            <person name="Kempken F."/>
            <person name="Kumar A."/>
            <person name="Marcet-Houben M."/>
            <person name="Poggeler S."/>
            <person name="Stajich J.E."/>
            <person name="Nowrousian M."/>
        </authorList>
    </citation>
    <scope>NUCLEOTIDE SEQUENCE [LARGE SCALE GENOMIC DNA]</scope>
    <source>
        <strain evidence="12">CBS 100304</strain>
        <tissue evidence="11">Vegetative mycelium</tissue>
    </source>
</reference>
<evidence type="ECO:0000256" key="3">
    <source>
        <dbReference type="ARBA" id="ARBA00022487"/>
    </source>
</evidence>
<comment type="catalytic activity">
    <reaction evidence="6">
        <text>[phosphatase 2A protein]-C-terminal L-leucine methyl ester + H2O = [phosphatase 2A protein]-C-terminal L-leucine + methanol + H(+)</text>
        <dbReference type="Rhea" id="RHEA:48548"/>
        <dbReference type="Rhea" id="RHEA-COMP:12134"/>
        <dbReference type="Rhea" id="RHEA-COMP:12135"/>
        <dbReference type="ChEBI" id="CHEBI:15377"/>
        <dbReference type="ChEBI" id="CHEBI:15378"/>
        <dbReference type="ChEBI" id="CHEBI:17790"/>
        <dbReference type="ChEBI" id="CHEBI:90516"/>
        <dbReference type="ChEBI" id="CHEBI:90517"/>
        <dbReference type="EC" id="3.1.1.89"/>
    </reaction>
</comment>
<feature type="active site" evidence="8">
    <location>
        <position position="221"/>
    </location>
</feature>
<dbReference type="OMA" id="VMVCHHG"/>
<dbReference type="GO" id="GO:0051723">
    <property type="term" value="F:protein methylesterase activity"/>
    <property type="evidence" value="ECO:0007669"/>
    <property type="project" value="UniProtKB-EC"/>
</dbReference>
<dbReference type="Pfam" id="PF12697">
    <property type="entry name" value="Abhydrolase_6"/>
    <property type="match status" value="1"/>
</dbReference>
<feature type="active site" evidence="8">
    <location>
        <position position="189"/>
    </location>
</feature>
<feature type="compositionally biased region" description="Low complexity" evidence="9">
    <location>
        <begin position="49"/>
        <end position="64"/>
    </location>
</feature>
<evidence type="ECO:0000256" key="5">
    <source>
        <dbReference type="ARBA" id="ARBA00024741"/>
    </source>
</evidence>
<proteinExistence type="inferred from homology"/>